<dbReference type="SUPFAM" id="SSF51658">
    <property type="entry name" value="Xylose isomerase-like"/>
    <property type="match status" value="1"/>
</dbReference>
<name>A0A2A7N376_MYCAG</name>
<dbReference type="InterPro" id="IPR050312">
    <property type="entry name" value="IolE/XylAMocC-like"/>
</dbReference>
<accession>A0A2A7N376</accession>
<dbReference type="PANTHER" id="PTHR12110">
    <property type="entry name" value="HYDROXYPYRUVATE ISOMERASE"/>
    <property type="match status" value="1"/>
</dbReference>
<dbReference type="InterPro" id="IPR036237">
    <property type="entry name" value="Xyl_isomerase-like_sf"/>
</dbReference>
<evidence type="ECO:0000313" key="3">
    <source>
        <dbReference type="Proteomes" id="UP000220914"/>
    </source>
</evidence>
<dbReference type="InterPro" id="IPR013022">
    <property type="entry name" value="Xyl_isomerase-like_TIM-brl"/>
</dbReference>
<reference evidence="2 3" key="1">
    <citation type="submission" date="2017-10" db="EMBL/GenBank/DDBJ databases">
        <title>The new phylogeny of genus Mycobacterium.</title>
        <authorList>
            <person name="Tortoli E."/>
            <person name="Trovato A."/>
            <person name="Cirillo D.M."/>
        </authorList>
    </citation>
    <scope>NUCLEOTIDE SEQUENCE [LARGE SCALE GENOMIC DNA]</scope>
    <source>
        <strain evidence="2 3">CCUG37673</strain>
    </source>
</reference>
<comment type="caution">
    <text evidence="2">The sequence shown here is derived from an EMBL/GenBank/DDBJ whole genome shotgun (WGS) entry which is preliminary data.</text>
</comment>
<dbReference type="Pfam" id="PF01261">
    <property type="entry name" value="AP_endonuc_2"/>
    <property type="match status" value="1"/>
</dbReference>
<evidence type="ECO:0000259" key="1">
    <source>
        <dbReference type="Pfam" id="PF01261"/>
    </source>
</evidence>
<dbReference type="RefSeq" id="WP_097940608.1">
    <property type="nucleotide sequence ID" value="NZ_BLKS01000001.1"/>
</dbReference>
<dbReference type="GO" id="GO:0003743">
    <property type="term" value="F:translation initiation factor activity"/>
    <property type="evidence" value="ECO:0007669"/>
    <property type="project" value="UniProtKB-KW"/>
</dbReference>
<keyword evidence="3" id="KW-1185">Reference proteome</keyword>
<dbReference type="OrthoDB" id="9780241at2"/>
<protein>
    <submittedName>
        <fullName evidence="2">Translation initiation factor 2</fullName>
    </submittedName>
</protein>
<organism evidence="2 3">
    <name type="scientific">Mycolicibacterium agri</name>
    <name type="common">Mycobacterium agri</name>
    <dbReference type="NCBI Taxonomy" id="36811"/>
    <lineage>
        <taxon>Bacteria</taxon>
        <taxon>Bacillati</taxon>
        <taxon>Actinomycetota</taxon>
        <taxon>Actinomycetes</taxon>
        <taxon>Mycobacteriales</taxon>
        <taxon>Mycobacteriaceae</taxon>
        <taxon>Mycolicibacterium</taxon>
    </lineage>
</organism>
<dbReference type="AlphaFoldDB" id="A0A2A7N376"/>
<dbReference type="Proteomes" id="UP000220914">
    <property type="component" value="Unassembled WGS sequence"/>
</dbReference>
<keyword evidence="2" id="KW-0396">Initiation factor</keyword>
<feature type="domain" description="Xylose isomerase-like TIM barrel" evidence="1">
    <location>
        <begin position="35"/>
        <end position="272"/>
    </location>
</feature>
<proteinExistence type="predicted"/>
<gene>
    <name evidence="2" type="ORF">CQY20_13555</name>
</gene>
<dbReference type="Gene3D" id="3.20.20.150">
    <property type="entry name" value="Divalent-metal-dependent TIM barrel enzymes"/>
    <property type="match status" value="1"/>
</dbReference>
<dbReference type="PANTHER" id="PTHR12110:SF41">
    <property type="entry name" value="INOSOSE DEHYDRATASE"/>
    <property type="match status" value="1"/>
</dbReference>
<dbReference type="EMBL" id="PDCP01000021">
    <property type="protein sequence ID" value="PEG38207.1"/>
    <property type="molecule type" value="Genomic_DNA"/>
</dbReference>
<keyword evidence="2" id="KW-0648">Protein biosynthesis</keyword>
<evidence type="ECO:0000313" key="2">
    <source>
        <dbReference type="EMBL" id="PEG38207.1"/>
    </source>
</evidence>
<sequence length="277" mass="28785">MTTVVANWSVAYTISSPECRAIPELAYQAELPAALDDLAALGYDGVEIQVRDADAAASAGLVEQVRARGLGIAALATGPVATDDGLTFTSTDPQVRAEALRRLSGIIDLAVQHGVPVTLGRAKGELDAGSEELQRIWAREAIAELAERAAAGGQAILVEPQSGSFLSTVGATVDFLGVASAPMPGAGLVFDLWHAAKEEDDVVVAATDAGALLNHVQLADSDRGPLGEGTFDIAGFLALLERLDYKGWLTLEHSQRGDSRAAAETSLTTLRTLRGAS</sequence>